<keyword evidence="1" id="KW-0732">Signal</keyword>
<dbReference type="SMART" id="SM00409">
    <property type="entry name" value="IG"/>
    <property type="match status" value="2"/>
</dbReference>
<dbReference type="PANTHER" id="PTHR45889:SF8">
    <property type="entry name" value="IG-LIKE DOMAIN-CONTAINING PROTEIN"/>
    <property type="match status" value="1"/>
</dbReference>
<dbReference type="PANTHER" id="PTHR45889">
    <property type="entry name" value="IG-LIKE DOMAIN-CONTAINING PROTEIN"/>
    <property type="match status" value="1"/>
</dbReference>
<dbReference type="Pfam" id="PF13927">
    <property type="entry name" value="Ig_3"/>
    <property type="match status" value="1"/>
</dbReference>
<feature type="chain" id="PRO_5027055258" description="Ig-like domain-containing protein" evidence="1">
    <location>
        <begin position="18"/>
        <end position="234"/>
    </location>
</feature>
<evidence type="ECO:0000313" key="3">
    <source>
        <dbReference type="EMBL" id="CAC5368458.1"/>
    </source>
</evidence>
<gene>
    <name evidence="3" type="ORF">MCOR_7999</name>
</gene>
<dbReference type="SMART" id="SM00408">
    <property type="entry name" value="IGc2"/>
    <property type="match status" value="1"/>
</dbReference>
<feature type="domain" description="Ig-like" evidence="2">
    <location>
        <begin position="144"/>
        <end position="228"/>
    </location>
</feature>
<organism evidence="3 4">
    <name type="scientific">Mytilus coruscus</name>
    <name type="common">Sea mussel</name>
    <dbReference type="NCBI Taxonomy" id="42192"/>
    <lineage>
        <taxon>Eukaryota</taxon>
        <taxon>Metazoa</taxon>
        <taxon>Spiralia</taxon>
        <taxon>Lophotrochozoa</taxon>
        <taxon>Mollusca</taxon>
        <taxon>Bivalvia</taxon>
        <taxon>Autobranchia</taxon>
        <taxon>Pteriomorphia</taxon>
        <taxon>Mytilida</taxon>
        <taxon>Mytiloidea</taxon>
        <taxon>Mytilidae</taxon>
        <taxon>Mytilinae</taxon>
        <taxon>Mytilus</taxon>
    </lineage>
</organism>
<sequence length="234" mass="26420">MSIFSLAFWMRIHLVVCVIETKNVEYKYFSTGEEITLKCKCVASYWIGPALNTVNSTKRQISQIEITDMNDNPKRWNMSIYTKGGNIANTLPPKLVKRLSLLGANFDLHITNLSSSDEGLYICETAINCALPQYRYLLYTKYKPSIKVNVKENIIVEGETVDLYCATRNNHTTTSISWYAGNKKLISTSESSLNYKMSNVSRFDTGNYTCSVQNEIGNTSSGISLVISCKTFFK</sequence>
<dbReference type="OrthoDB" id="8741746at2759"/>
<dbReference type="InterPro" id="IPR003598">
    <property type="entry name" value="Ig_sub2"/>
</dbReference>
<dbReference type="AlphaFoldDB" id="A0A6J8AHV5"/>
<protein>
    <recommendedName>
        <fullName evidence="2">Ig-like domain-containing protein</fullName>
    </recommendedName>
</protein>
<dbReference type="SUPFAM" id="SSF48726">
    <property type="entry name" value="Immunoglobulin"/>
    <property type="match status" value="2"/>
</dbReference>
<accession>A0A6J8AHV5</accession>
<dbReference type="InterPro" id="IPR013783">
    <property type="entry name" value="Ig-like_fold"/>
</dbReference>
<keyword evidence="4" id="KW-1185">Reference proteome</keyword>
<dbReference type="InterPro" id="IPR007110">
    <property type="entry name" value="Ig-like_dom"/>
</dbReference>
<dbReference type="Proteomes" id="UP000507470">
    <property type="component" value="Unassembled WGS sequence"/>
</dbReference>
<evidence type="ECO:0000256" key="1">
    <source>
        <dbReference type="SAM" id="SignalP"/>
    </source>
</evidence>
<dbReference type="InterPro" id="IPR036179">
    <property type="entry name" value="Ig-like_dom_sf"/>
</dbReference>
<evidence type="ECO:0000313" key="4">
    <source>
        <dbReference type="Proteomes" id="UP000507470"/>
    </source>
</evidence>
<feature type="signal peptide" evidence="1">
    <location>
        <begin position="1"/>
        <end position="17"/>
    </location>
</feature>
<evidence type="ECO:0000259" key="2">
    <source>
        <dbReference type="PROSITE" id="PS50835"/>
    </source>
</evidence>
<name>A0A6J8AHV5_MYTCO</name>
<dbReference type="EMBL" id="CACVKT020001486">
    <property type="protein sequence ID" value="CAC5368458.1"/>
    <property type="molecule type" value="Genomic_DNA"/>
</dbReference>
<reference evidence="3 4" key="1">
    <citation type="submission" date="2020-06" db="EMBL/GenBank/DDBJ databases">
        <authorList>
            <person name="Li R."/>
            <person name="Bekaert M."/>
        </authorList>
    </citation>
    <scope>NUCLEOTIDE SEQUENCE [LARGE SCALE GENOMIC DNA]</scope>
    <source>
        <strain evidence="4">wild</strain>
    </source>
</reference>
<dbReference type="Gene3D" id="2.60.40.10">
    <property type="entry name" value="Immunoglobulins"/>
    <property type="match status" value="2"/>
</dbReference>
<proteinExistence type="predicted"/>
<dbReference type="InterPro" id="IPR003599">
    <property type="entry name" value="Ig_sub"/>
</dbReference>
<dbReference type="PROSITE" id="PS50835">
    <property type="entry name" value="IG_LIKE"/>
    <property type="match status" value="1"/>
</dbReference>